<keyword evidence="2" id="KW-1185">Reference proteome</keyword>
<comment type="caution">
    <text evidence="1">The sequence shown here is derived from an EMBL/GenBank/DDBJ whole genome shotgun (WGS) entry which is preliminary data.</text>
</comment>
<protein>
    <submittedName>
        <fullName evidence="1">Uncharacterized protein</fullName>
    </submittedName>
</protein>
<dbReference type="RefSeq" id="WP_204519536.1">
    <property type="nucleotide sequence ID" value="NZ_BAABIN010000017.1"/>
</dbReference>
<evidence type="ECO:0000313" key="2">
    <source>
        <dbReference type="Proteomes" id="UP000717624"/>
    </source>
</evidence>
<dbReference type="EMBL" id="JAFBEB010000016">
    <property type="protein sequence ID" value="MBM7591866.1"/>
    <property type="molecule type" value="Genomic_DNA"/>
</dbReference>
<reference evidence="1" key="1">
    <citation type="submission" date="2021-01" db="EMBL/GenBank/DDBJ databases">
        <title>Genomic Encyclopedia of Type Strains, Phase IV (KMG-IV): sequencing the most valuable type-strain genomes for metagenomic binning, comparative biology and taxonomic classification.</title>
        <authorList>
            <person name="Goeker M."/>
        </authorList>
    </citation>
    <scope>NUCLEOTIDE SEQUENCE</scope>
    <source>
        <strain evidence="1">DSM 25523</strain>
    </source>
</reference>
<name>A0A938Y209_9BACL</name>
<proteinExistence type="predicted"/>
<evidence type="ECO:0000313" key="1">
    <source>
        <dbReference type="EMBL" id="MBM7591866.1"/>
    </source>
</evidence>
<gene>
    <name evidence="1" type="ORF">JOD01_003518</name>
</gene>
<organism evidence="1 2">
    <name type="scientific">Brevibacillus fulvus</name>
    <dbReference type="NCBI Taxonomy" id="1125967"/>
    <lineage>
        <taxon>Bacteria</taxon>
        <taxon>Bacillati</taxon>
        <taxon>Bacillota</taxon>
        <taxon>Bacilli</taxon>
        <taxon>Bacillales</taxon>
        <taxon>Paenibacillaceae</taxon>
        <taxon>Brevibacillus</taxon>
    </lineage>
</organism>
<dbReference type="AlphaFoldDB" id="A0A938Y209"/>
<accession>A0A938Y209</accession>
<dbReference type="Proteomes" id="UP000717624">
    <property type="component" value="Unassembled WGS sequence"/>
</dbReference>
<sequence length="488" mass="56460">MGVPVTSYTILRALADNEPKSYEYDMAKMAFEPFDVFAFFIHDPVQNRQFHQKMTGDFYRFHSMTGKNLCFFALVNPPDIWEQRAVHREHVHFFRTWESDTLSAAKQSLTASSLAEALDIPAEQLPVLVITNNFQLKSFYWVQTCAEHVTEQFARLTAVANEFQEQFAYSVNEGKTAEAQRILFQMLDDAGLNLCNGYGKESLYQNMAAALSDIMDFIAVSDRQIDAYVRKKAERKVNDTLHRLLAELNSLKQKMPQDVGDAEEREEFLQLESLSLKISKYIALMKKKTDTEDLFHFEHVLESDTLEILRIGLQVTDYLSQYTSLKPTQMNRFDFTPGLICLTKVFEKEINLSVVQWLRKIYGITLPQYYNRYQPDRQVIVAPQIPDGKPIDLNQPAGPVQWRAPGIGQSELIARFNIKADNLPPDWSLQHWSYLLDRWKKTARYRNRAAHTELVTLDETHEVKNILLDLHKSGIFQKMAALKKLARE</sequence>